<dbReference type="EMBL" id="LN890655">
    <property type="protein sequence ID" value="CUS02626.2"/>
    <property type="molecule type" value="Genomic_DNA"/>
</dbReference>
<protein>
    <recommendedName>
        <fullName evidence="4">DUF2341 domain-containing protein</fullName>
    </recommendedName>
</protein>
<feature type="region of interest" description="Disordered" evidence="1">
    <location>
        <begin position="407"/>
        <end position="468"/>
    </location>
</feature>
<evidence type="ECO:0000256" key="1">
    <source>
        <dbReference type="SAM" id="MobiDB-lite"/>
    </source>
</evidence>
<dbReference type="AlphaFoldDB" id="A0A160SZ30"/>
<dbReference type="KEGG" id="pbf:CFX0092_A0748"/>
<feature type="compositionally biased region" description="Low complexity" evidence="1">
    <location>
        <begin position="416"/>
        <end position="468"/>
    </location>
</feature>
<keyword evidence="3" id="KW-1185">Reference proteome</keyword>
<evidence type="ECO:0000313" key="2">
    <source>
        <dbReference type="EMBL" id="CUS02626.2"/>
    </source>
</evidence>
<reference evidence="2" key="1">
    <citation type="submission" date="2016-01" db="EMBL/GenBank/DDBJ databases">
        <authorList>
            <person name="Mcilroy J.S."/>
            <person name="Karst M S."/>
            <person name="Albertsen M."/>
        </authorList>
    </citation>
    <scope>NUCLEOTIDE SEQUENCE</scope>
    <source>
        <strain evidence="2">Cfx-K</strain>
    </source>
</reference>
<evidence type="ECO:0000313" key="3">
    <source>
        <dbReference type="Proteomes" id="UP000215027"/>
    </source>
</evidence>
<organism evidence="2 3">
    <name type="scientific">Candidatus Promineifilum breve</name>
    <dbReference type="NCBI Taxonomy" id="1806508"/>
    <lineage>
        <taxon>Bacteria</taxon>
        <taxon>Bacillati</taxon>
        <taxon>Chloroflexota</taxon>
        <taxon>Ardenticatenia</taxon>
        <taxon>Candidatus Promineifilales</taxon>
        <taxon>Candidatus Promineifilaceae</taxon>
        <taxon>Candidatus Promineifilum</taxon>
    </lineage>
</organism>
<gene>
    <name evidence="2" type="ORF">CFX0092_A0748</name>
</gene>
<dbReference type="Proteomes" id="UP000215027">
    <property type="component" value="Chromosome I"/>
</dbReference>
<dbReference type="RefSeq" id="WP_197699868.1">
    <property type="nucleotide sequence ID" value="NZ_LN890655.1"/>
</dbReference>
<evidence type="ECO:0008006" key="4">
    <source>
        <dbReference type="Google" id="ProtNLM"/>
    </source>
</evidence>
<name>A0A160SZ30_9CHLR</name>
<sequence>MKIRLLVGLAALLVAGVLMLGHAPRRVAADDPWWDTLWGYRASVTVSAAAVARHEKVAEVTVNFTDLLESAGDSGKFDLDSLRVVEVVDGEVVDDKTPYQFDRAADYDANNNAAGTLIILLTGQTSGDEVRRYHVYFDVVGDSFDPPNITNRVTVNTITDPYGFETFRLDTLNGTYHFHKTGGGFSSLFDADEKDWISWNPAPRGAGDHRGIPNMVHPSDGGYFHPGRSNSDSSVVRRGPLKVTLRADSLDGLWTTIWEIYPTFARMTVTRTAEGKSFWLLYEGTPGGKLDLTTDTVTSSDGTTITAEESWTGDLADEEWVYFSDPALDRSLYLFHQPDDAIVDSYTPSTDKLMTILGFGRSGSSRFLQEKPRTLTIGLVEDTDAAAVVAAIDNAEQPLEIALGAAEVGPVPPTATPTTTPTETPTATVTATPTQTPTETATATATATPTATPTGTATATPTDTPTATTTATAMATATATTTATATLAATATTAPGDEAIYLPFLIGD</sequence>
<accession>A0A160SZ30</accession>
<proteinExistence type="predicted"/>